<accession>A0A9J6DVJ2</accession>
<feature type="compositionally biased region" description="Low complexity" evidence="1">
    <location>
        <begin position="107"/>
        <end position="118"/>
    </location>
</feature>
<dbReference type="Proteomes" id="UP000821866">
    <property type="component" value="Unassembled WGS sequence"/>
</dbReference>
<name>A0A9J6DVJ2_RHIMP</name>
<evidence type="ECO:0000256" key="1">
    <source>
        <dbReference type="SAM" id="MobiDB-lite"/>
    </source>
</evidence>
<keyword evidence="3" id="KW-1185">Reference proteome</keyword>
<sequence>MMNGREAKREKPRGKGREGRSARGDAILDESTQRRRQGMIEAAWVLPQDCNASRAARIPTSASHHLCAPVLQPIKAAWVLPHDCNASRAAQGSLHTGKAQAARASGSSKTTPTSSVPPTALPDEDLAALCRERMRENPGFAALVGQGIPSADASVPDGNGNGGTSADFLVSFDEDFI</sequence>
<comment type="caution">
    <text evidence="2">The sequence shown here is derived from an EMBL/GenBank/DDBJ whole genome shotgun (WGS) entry which is preliminary data.</text>
</comment>
<gene>
    <name evidence="2" type="ORF">HPB51_017381</name>
</gene>
<feature type="region of interest" description="Disordered" evidence="1">
    <location>
        <begin position="149"/>
        <end position="177"/>
    </location>
</feature>
<proteinExistence type="predicted"/>
<evidence type="ECO:0000313" key="3">
    <source>
        <dbReference type="Proteomes" id="UP000821866"/>
    </source>
</evidence>
<evidence type="ECO:0000313" key="2">
    <source>
        <dbReference type="EMBL" id="KAH8026245.1"/>
    </source>
</evidence>
<feature type="compositionally biased region" description="Basic and acidic residues" evidence="1">
    <location>
        <begin position="1"/>
        <end position="23"/>
    </location>
</feature>
<dbReference type="EMBL" id="JABSTU010000007">
    <property type="protein sequence ID" value="KAH8026245.1"/>
    <property type="molecule type" value="Genomic_DNA"/>
</dbReference>
<reference evidence="2" key="1">
    <citation type="journal article" date="2020" name="Cell">
        <title>Large-Scale Comparative Analyses of Tick Genomes Elucidate Their Genetic Diversity and Vector Capacities.</title>
        <authorList>
            <consortium name="Tick Genome and Microbiome Consortium (TIGMIC)"/>
            <person name="Jia N."/>
            <person name="Wang J."/>
            <person name="Shi W."/>
            <person name="Du L."/>
            <person name="Sun Y."/>
            <person name="Zhan W."/>
            <person name="Jiang J.F."/>
            <person name="Wang Q."/>
            <person name="Zhang B."/>
            <person name="Ji P."/>
            <person name="Bell-Sakyi L."/>
            <person name="Cui X.M."/>
            <person name="Yuan T.T."/>
            <person name="Jiang B.G."/>
            <person name="Yang W.F."/>
            <person name="Lam T.T."/>
            <person name="Chang Q.C."/>
            <person name="Ding S.J."/>
            <person name="Wang X.J."/>
            <person name="Zhu J.G."/>
            <person name="Ruan X.D."/>
            <person name="Zhao L."/>
            <person name="Wei J.T."/>
            <person name="Ye R.Z."/>
            <person name="Que T.C."/>
            <person name="Du C.H."/>
            <person name="Zhou Y.H."/>
            <person name="Cheng J.X."/>
            <person name="Dai P.F."/>
            <person name="Guo W.B."/>
            <person name="Han X.H."/>
            <person name="Huang E.J."/>
            <person name="Li L.F."/>
            <person name="Wei W."/>
            <person name="Gao Y.C."/>
            <person name="Liu J.Z."/>
            <person name="Shao H.Z."/>
            <person name="Wang X."/>
            <person name="Wang C.C."/>
            <person name="Yang T.C."/>
            <person name="Huo Q.B."/>
            <person name="Li W."/>
            <person name="Chen H.Y."/>
            <person name="Chen S.E."/>
            <person name="Zhou L.G."/>
            <person name="Ni X.B."/>
            <person name="Tian J.H."/>
            <person name="Sheng Y."/>
            <person name="Liu T."/>
            <person name="Pan Y.S."/>
            <person name="Xia L.Y."/>
            <person name="Li J."/>
            <person name="Zhao F."/>
            <person name="Cao W.C."/>
        </authorList>
    </citation>
    <scope>NUCLEOTIDE SEQUENCE</scope>
    <source>
        <strain evidence="2">Rmic-2018</strain>
    </source>
</reference>
<organism evidence="2 3">
    <name type="scientific">Rhipicephalus microplus</name>
    <name type="common">Cattle tick</name>
    <name type="synonym">Boophilus microplus</name>
    <dbReference type="NCBI Taxonomy" id="6941"/>
    <lineage>
        <taxon>Eukaryota</taxon>
        <taxon>Metazoa</taxon>
        <taxon>Ecdysozoa</taxon>
        <taxon>Arthropoda</taxon>
        <taxon>Chelicerata</taxon>
        <taxon>Arachnida</taxon>
        <taxon>Acari</taxon>
        <taxon>Parasitiformes</taxon>
        <taxon>Ixodida</taxon>
        <taxon>Ixodoidea</taxon>
        <taxon>Ixodidae</taxon>
        <taxon>Rhipicephalinae</taxon>
        <taxon>Rhipicephalus</taxon>
        <taxon>Boophilus</taxon>
    </lineage>
</organism>
<protein>
    <submittedName>
        <fullName evidence="2">Uncharacterized protein</fullName>
    </submittedName>
</protein>
<feature type="region of interest" description="Disordered" evidence="1">
    <location>
        <begin position="91"/>
        <end position="121"/>
    </location>
</feature>
<reference evidence="2" key="2">
    <citation type="submission" date="2021-09" db="EMBL/GenBank/DDBJ databases">
        <authorList>
            <person name="Jia N."/>
            <person name="Wang J."/>
            <person name="Shi W."/>
            <person name="Du L."/>
            <person name="Sun Y."/>
            <person name="Zhan W."/>
            <person name="Jiang J."/>
            <person name="Wang Q."/>
            <person name="Zhang B."/>
            <person name="Ji P."/>
            <person name="Sakyi L.B."/>
            <person name="Cui X."/>
            <person name="Yuan T."/>
            <person name="Jiang B."/>
            <person name="Yang W."/>
            <person name="Lam T.T.-Y."/>
            <person name="Chang Q."/>
            <person name="Ding S."/>
            <person name="Wang X."/>
            <person name="Zhu J."/>
            <person name="Ruan X."/>
            <person name="Zhao L."/>
            <person name="Wei J."/>
            <person name="Que T."/>
            <person name="Du C."/>
            <person name="Cheng J."/>
            <person name="Dai P."/>
            <person name="Han X."/>
            <person name="Huang E."/>
            <person name="Gao Y."/>
            <person name="Liu J."/>
            <person name="Shao H."/>
            <person name="Ye R."/>
            <person name="Li L."/>
            <person name="Wei W."/>
            <person name="Wang X."/>
            <person name="Wang C."/>
            <person name="Huo Q."/>
            <person name="Li W."/>
            <person name="Guo W."/>
            <person name="Chen H."/>
            <person name="Chen S."/>
            <person name="Zhou L."/>
            <person name="Zhou L."/>
            <person name="Ni X."/>
            <person name="Tian J."/>
            <person name="Zhou Y."/>
            <person name="Sheng Y."/>
            <person name="Liu T."/>
            <person name="Pan Y."/>
            <person name="Xia L."/>
            <person name="Li J."/>
            <person name="Zhao F."/>
            <person name="Cao W."/>
        </authorList>
    </citation>
    <scope>NUCLEOTIDE SEQUENCE</scope>
    <source>
        <strain evidence="2">Rmic-2018</strain>
        <tissue evidence="2">Larvae</tissue>
    </source>
</reference>
<feature type="region of interest" description="Disordered" evidence="1">
    <location>
        <begin position="1"/>
        <end position="33"/>
    </location>
</feature>
<dbReference type="AlphaFoldDB" id="A0A9J6DVJ2"/>